<dbReference type="PIRSF" id="PIRSF037006">
    <property type="entry name" value="Wax_synthase"/>
    <property type="match status" value="1"/>
</dbReference>
<evidence type="ECO:0000256" key="7">
    <source>
        <dbReference type="ARBA" id="ARBA00023136"/>
    </source>
</evidence>
<keyword evidence="4 10" id="KW-0812">Transmembrane</keyword>
<dbReference type="InterPro" id="IPR032805">
    <property type="entry name" value="Wax_synthase_dom"/>
</dbReference>
<feature type="region of interest" description="Disordered" evidence="9">
    <location>
        <begin position="131"/>
        <end position="153"/>
    </location>
</feature>
<feature type="compositionally biased region" description="Polar residues" evidence="9">
    <location>
        <begin position="131"/>
        <end position="149"/>
    </location>
</feature>
<name>A0AAN9F2A0_CLITE</name>
<keyword evidence="6" id="KW-0443">Lipid metabolism</keyword>
<dbReference type="GO" id="GO:0016020">
    <property type="term" value="C:membrane"/>
    <property type="evidence" value="ECO:0007669"/>
    <property type="project" value="UniProtKB-SubCell"/>
</dbReference>
<evidence type="ECO:0000256" key="3">
    <source>
        <dbReference type="ARBA" id="ARBA00022679"/>
    </source>
</evidence>
<evidence type="ECO:0000256" key="6">
    <source>
        <dbReference type="ARBA" id="ARBA00023098"/>
    </source>
</evidence>
<reference evidence="12 13" key="1">
    <citation type="submission" date="2024-01" db="EMBL/GenBank/DDBJ databases">
        <title>The genomes of 5 underutilized Papilionoideae crops provide insights into root nodulation and disease resistance.</title>
        <authorList>
            <person name="Yuan L."/>
        </authorList>
    </citation>
    <scope>NUCLEOTIDE SEQUENCE [LARGE SCALE GENOMIC DNA]</scope>
    <source>
        <strain evidence="12">LY-2023</strain>
        <tissue evidence="12">Leaf</tissue>
    </source>
</reference>
<keyword evidence="8" id="KW-0012">Acyltransferase</keyword>
<evidence type="ECO:0000256" key="4">
    <source>
        <dbReference type="ARBA" id="ARBA00022692"/>
    </source>
</evidence>
<evidence type="ECO:0000313" key="13">
    <source>
        <dbReference type="Proteomes" id="UP001359559"/>
    </source>
</evidence>
<keyword evidence="5 10" id="KW-1133">Transmembrane helix</keyword>
<sequence length="378" mass="42251">MEGEGGGDMMNLIKLCLPIGISLGYSYWICRFIPAGTTRLIFLLPIICFNISIPLSFSSVHLSGTIGFFFAWLSNFKLLLFAFGKGPLSDQFISLPRFAAIACLPIKIQPNQPHRNGNANGNYNYPPSQTSKLSDFDTDPSSKTPNTTRQSKKNFKGTPLFQYAIKGLLLGVLLKIYDFSDLINPNVLMCMYLFHIYFLLEIILAINAALARTLLGFELEPQFNDPLLSTSLQDFWGRRWNLMVTSILRPTVYEPTMRAAEKVVGVKWAPVPAVLGTFVVSGVMHELILFYMGRMGPTFRMSGFFVLHGICVVLEIALKKVVTARWRLPRLVSGPLTAGFVFGTCIWLFLPEFIRCGVDVKAFEDYAALAALLKNFVP</sequence>
<dbReference type="GO" id="GO:0008374">
    <property type="term" value="F:O-acyltransferase activity"/>
    <property type="evidence" value="ECO:0007669"/>
    <property type="project" value="InterPro"/>
</dbReference>
<keyword evidence="3" id="KW-0808">Transferase</keyword>
<protein>
    <recommendedName>
        <fullName evidence="11">Wax synthase domain-containing protein</fullName>
    </recommendedName>
</protein>
<evidence type="ECO:0000313" key="12">
    <source>
        <dbReference type="EMBL" id="KAK7263928.1"/>
    </source>
</evidence>
<comment type="subcellular location">
    <subcellularLocation>
        <location evidence="1">Membrane</location>
        <topology evidence="1">Multi-pass membrane protein</topology>
    </subcellularLocation>
</comment>
<dbReference type="InterPro" id="IPR017088">
    <property type="entry name" value="Wax_synthase_Magnoliopsida"/>
</dbReference>
<evidence type="ECO:0000256" key="9">
    <source>
        <dbReference type="SAM" id="MobiDB-lite"/>
    </source>
</evidence>
<proteinExistence type="inferred from homology"/>
<feature type="transmembrane region" description="Helical" evidence="10">
    <location>
        <begin position="189"/>
        <end position="210"/>
    </location>
</feature>
<evidence type="ECO:0000256" key="5">
    <source>
        <dbReference type="ARBA" id="ARBA00022989"/>
    </source>
</evidence>
<dbReference type="InterPro" id="IPR044851">
    <property type="entry name" value="Wax_synthase"/>
</dbReference>
<keyword evidence="13" id="KW-1185">Reference proteome</keyword>
<dbReference type="GO" id="GO:0006629">
    <property type="term" value="P:lipid metabolic process"/>
    <property type="evidence" value="ECO:0007669"/>
    <property type="project" value="UniProtKB-KW"/>
</dbReference>
<accession>A0AAN9F2A0</accession>
<dbReference type="PANTHER" id="PTHR31595">
    <property type="entry name" value="LONG-CHAIN-ALCOHOL O-FATTY-ACYLTRANSFERASE 3-RELATED"/>
    <property type="match status" value="1"/>
</dbReference>
<evidence type="ECO:0000256" key="8">
    <source>
        <dbReference type="ARBA" id="ARBA00023315"/>
    </source>
</evidence>
<comment type="similarity">
    <text evidence="2">Belongs to the wax synthase family.</text>
</comment>
<comment type="caution">
    <text evidence="12">The sequence shown here is derived from an EMBL/GenBank/DDBJ whole genome shotgun (WGS) entry which is preliminary data.</text>
</comment>
<evidence type="ECO:0000256" key="1">
    <source>
        <dbReference type="ARBA" id="ARBA00004141"/>
    </source>
</evidence>
<dbReference type="EMBL" id="JAYKXN010000008">
    <property type="protein sequence ID" value="KAK7263928.1"/>
    <property type="molecule type" value="Genomic_DNA"/>
</dbReference>
<organism evidence="12 13">
    <name type="scientific">Clitoria ternatea</name>
    <name type="common">Butterfly pea</name>
    <dbReference type="NCBI Taxonomy" id="43366"/>
    <lineage>
        <taxon>Eukaryota</taxon>
        <taxon>Viridiplantae</taxon>
        <taxon>Streptophyta</taxon>
        <taxon>Embryophyta</taxon>
        <taxon>Tracheophyta</taxon>
        <taxon>Spermatophyta</taxon>
        <taxon>Magnoliopsida</taxon>
        <taxon>eudicotyledons</taxon>
        <taxon>Gunneridae</taxon>
        <taxon>Pentapetalae</taxon>
        <taxon>rosids</taxon>
        <taxon>fabids</taxon>
        <taxon>Fabales</taxon>
        <taxon>Fabaceae</taxon>
        <taxon>Papilionoideae</taxon>
        <taxon>50 kb inversion clade</taxon>
        <taxon>NPAAA clade</taxon>
        <taxon>indigoferoid/millettioid clade</taxon>
        <taxon>Phaseoleae</taxon>
        <taxon>Clitoria</taxon>
    </lineage>
</organism>
<feature type="domain" description="Wax synthase" evidence="11">
    <location>
        <begin position="220"/>
        <end position="306"/>
    </location>
</feature>
<feature type="transmembrane region" description="Helical" evidence="10">
    <location>
        <begin position="330"/>
        <end position="350"/>
    </location>
</feature>
<feature type="transmembrane region" description="Helical" evidence="10">
    <location>
        <begin position="40"/>
        <end position="60"/>
    </location>
</feature>
<keyword evidence="7 10" id="KW-0472">Membrane</keyword>
<dbReference type="Proteomes" id="UP001359559">
    <property type="component" value="Unassembled WGS sequence"/>
</dbReference>
<dbReference type="Pfam" id="PF13813">
    <property type="entry name" value="MBOAT_2"/>
    <property type="match status" value="1"/>
</dbReference>
<dbReference type="AlphaFoldDB" id="A0AAN9F2A0"/>
<feature type="transmembrane region" description="Helical" evidence="10">
    <location>
        <begin position="268"/>
        <end position="292"/>
    </location>
</feature>
<feature type="transmembrane region" description="Helical" evidence="10">
    <location>
        <begin position="12"/>
        <end position="28"/>
    </location>
</feature>
<evidence type="ECO:0000259" key="11">
    <source>
        <dbReference type="Pfam" id="PF13813"/>
    </source>
</evidence>
<evidence type="ECO:0000256" key="2">
    <source>
        <dbReference type="ARBA" id="ARBA00007282"/>
    </source>
</evidence>
<evidence type="ECO:0000256" key="10">
    <source>
        <dbReference type="SAM" id="Phobius"/>
    </source>
</evidence>
<feature type="transmembrane region" description="Helical" evidence="10">
    <location>
        <begin position="66"/>
        <end position="84"/>
    </location>
</feature>
<gene>
    <name evidence="12" type="ORF">RJT34_31527</name>
</gene>
<dbReference type="PANTHER" id="PTHR31595:SF46">
    <property type="entry name" value="ACYL-COA--STEROL O-ACYLTRANSFERASE 1"/>
    <property type="match status" value="1"/>
</dbReference>